<dbReference type="InterPro" id="IPR005024">
    <property type="entry name" value="Snf7_fam"/>
</dbReference>
<keyword evidence="5" id="KW-1185">Reference proteome</keyword>
<feature type="coiled-coil region" evidence="2">
    <location>
        <begin position="218"/>
        <end position="245"/>
    </location>
</feature>
<dbReference type="Gene3D" id="6.10.140.1230">
    <property type="match status" value="1"/>
</dbReference>
<reference evidence="4 5" key="1">
    <citation type="submission" date="2023-09" db="EMBL/GenBank/DDBJ databases">
        <title>Nesidiocoris tenuis whole genome shotgun sequence.</title>
        <authorList>
            <person name="Shibata T."/>
            <person name="Shimoda M."/>
            <person name="Kobayashi T."/>
            <person name="Uehara T."/>
        </authorList>
    </citation>
    <scope>NUCLEOTIDE SEQUENCE [LARGE SCALE GENOMIC DNA]</scope>
    <source>
        <strain evidence="4 5">Japan</strain>
    </source>
</reference>
<evidence type="ECO:0000313" key="4">
    <source>
        <dbReference type="EMBL" id="BET01771.1"/>
    </source>
</evidence>
<feature type="compositionally biased region" description="Polar residues" evidence="3">
    <location>
        <begin position="395"/>
        <end position="408"/>
    </location>
</feature>
<dbReference type="PANTHER" id="PTHR22761">
    <property type="entry name" value="CHARGED MULTIVESICULAR BODY PROTEIN"/>
    <property type="match status" value="1"/>
</dbReference>
<sequence>MDHPIQNLPSCWTNDQRMNCLFSPFRPKESNPIDYQSKLNFWSNLLDSWCSECGRATFTINGIRSAFRRKNVYPSCLETVVNELLKSGDVMRKDNFIAIDPEQSWSSWAVKSIIKTPAVWSFNKLKEALFEIDSSQIEYVNLKRIKTASSEILAKCEKEGKNLMTFEEFVAMADISEEETALILRWLVYKRKVSTIENSGSRLIKIGKETITEADITVKRLNHTINLLNCAVDNLEKQKHLLIEEAKSSLKMNMRDSAKRCLRKKKIIDQQIDRKVQAIQNLDGLLCRIHDAKTDAEVLDSYKVGIKALKNTLEENGLNVDSVMDTMAELEDVCEVQDEIGASLTKDTTPYEESELEDELISLLGQEIEMPKLPVASELEIPELPDVPVSDFPSEAQNSPNKNVPTAV</sequence>
<proteinExistence type="inferred from homology"/>
<dbReference type="Proteomes" id="UP001307889">
    <property type="component" value="Chromosome 13"/>
</dbReference>
<dbReference type="PANTHER" id="PTHR22761:SF21">
    <property type="entry name" value="CHARGED MULTIVESICULAR BODY PROTEIN 7"/>
    <property type="match status" value="1"/>
</dbReference>
<evidence type="ECO:0000256" key="2">
    <source>
        <dbReference type="SAM" id="Coils"/>
    </source>
</evidence>
<name>A0ABN7BBK8_9HEMI</name>
<dbReference type="Pfam" id="PF25880">
    <property type="entry name" value="WHD_CHMP7_1st"/>
    <property type="match status" value="1"/>
</dbReference>
<evidence type="ECO:0000313" key="5">
    <source>
        <dbReference type="Proteomes" id="UP001307889"/>
    </source>
</evidence>
<feature type="region of interest" description="Disordered" evidence="3">
    <location>
        <begin position="385"/>
        <end position="408"/>
    </location>
</feature>
<accession>A0ABN7BBK8</accession>
<evidence type="ECO:0000256" key="3">
    <source>
        <dbReference type="SAM" id="MobiDB-lite"/>
    </source>
</evidence>
<protein>
    <submittedName>
        <fullName evidence="4">Charged multivesicular body protein</fullName>
    </submittedName>
</protein>
<keyword evidence="2" id="KW-0175">Coiled coil</keyword>
<dbReference type="EMBL" id="AP028921">
    <property type="protein sequence ID" value="BET01771.1"/>
    <property type="molecule type" value="Genomic_DNA"/>
</dbReference>
<organism evidence="4 5">
    <name type="scientific">Nesidiocoris tenuis</name>
    <dbReference type="NCBI Taxonomy" id="355587"/>
    <lineage>
        <taxon>Eukaryota</taxon>
        <taxon>Metazoa</taxon>
        <taxon>Ecdysozoa</taxon>
        <taxon>Arthropoda</taxon>
        <taxon>Hexapoda</taxon>
        <taxon>Insecta</taxon>
        <taxon>Pterygota</taxon>
        <taxon>Neoptera</taxon>
        <taxon>Paraneoptera</taxon>
        <taxon>Hemiptera</taxon>
        <taxon>Heteroptera</taxon>
        <taxon>Panheteroptera</taxon>
        <taxon>Cimicomorpha</taxon>
        <taxon>Miridae</taxon>
        <taxon>Dicyphina</taxon>
        <taxon>Nesidiocoris</taxon>
    </lineage>
</organism>
<evidence type="ECO:0000256" key="1">
    <source>
        <dbReference type="ARBA" id="ARBA00006190"/>
    </source>
</evidence>
<comment type="similarity">
    <text evidence="1">Belongs to the SNF7 family.</text>
</comment>
<dbReference type="Pfam" id="PF03357">
    <property type="entry name" value="Snf7"/>
    <property type="match status" value="1"/>
</dbReference>
<gene>
    <name evidence="4" type="ORF">NTJ_14588</name>
</gene>